<dbReference type="Proteomes" id="UP000625711">
    <property type="component" value="Unassembled WGS sequence"/>
</dbReference>
<keyword evidence="1" id="KW-0175">Coiled coil</keyword>
<reference evidence="2" key="1">
    <citation type="submission" date="2020-08" db="EMBL/GenBank/DDBJ databases">
        <title>Genome sequencing and assembly of the red palm weevil Rhynchophorus ferrugineus.</title>
        <authorList>
            <person name="Dias G.B."/>
            <person name="Bergman C.M."/>
            <person name="Manee M."/>
        </authorList>
    </citation>
    <scope>NUCLEOTIDE SEQUENCE</scope>
    <source>
        <strain evidence="2">AA-2017</strain>
        <tissue evidence="2">Whole larva</tissue>
    </source>
</reference>
<evidence type="ECO:0000313" key="2">
    <source>
        <dbReference type="EMBL" id="KAF7265385.1"/>
    </source>
</evidence>
<feature type="non-terminal residue" evidence="2">
    <location>
        <position position="1"/>
    </location>
</feature>
<comment type="caution">
    <text evidence="2">The sequence shown here is derived from an EMBL/GenBank/DDBJ whole genome shotgun (WGS) entry which is preliminary data.</text>
</comment>
<proteinExistence type="predicted"/>
<dbReference type="EMBL" id="JAACXV010014625">
    <property type="protein sequence ID" value="KAF7265385.1"/>
    <property type="molecule type" value="Genomic_DNA"/>
</dbReference>
<feature type="coiled-coil region" evidence="1">
    <location>
        <begin position="46"/>
        <end position="73"/>
    </location>
</feature>
<dbReference type="SUPFAM" id="SSF69989">
    <property type="entry name" value="C-terminal domain of PLC-beta"/>
    <property type="match status" value="1"/>
</dbReference>
<organism evidence="2 3">
    <name type="scientific">Rhynchophorus ferrugineus</name>
    <name type="common">Red palm weevil</name>
    <name type="synonym">Curculio ferrugineus</name>
    <dbReference type="NCBI Taxonomy" id="354439"/>
    <lineage>
        <taxon>Eukaryota</taxon>
        <taxon>Metazoa</taxon>
        <taxon>Ecdysozoa</taxon>
        <taxon>Arthropoda</taxon>
        <taxon>Hexapoda</taxon>
        <taxon>Insecta</taxon>
        <taxon>Pterygota</taxon>
        <taxon>Neoptera</taxon>
        <taxon>Endopterygota</taxon>
        <taxon>Coleoptera</taxon>
        <taxon>Polyphaga</taxon>
        <taxon>Cucujiformia</taxon>
        <taxon>Curculionidae</taxon>
        <taxon>Dryophthorinae</taxon>
        <taxon>Rhynchophorus</taxon>
    </lineage>
</organism>
<evidence type="ECO:0000256" key="1">
    <source>
        <dbReference type="SAM" id="Coils"/>
    </source>
</evidence>
<dbReference type="AlphaFoldDB" id="A0A834HN50"/>
<gene>
    <name evidence="2" type="ORF">GWI33_021180</name>
</gene>
<dbReference type="Gene3D" id="1.20.1230.10">
    <property type="entry name" value="Phospholipase C beta, distal C-terminal domain"/>
    <property type="match status" value="1"/>
</dbReference>
<evidence type="ECO:0000313" key="3">
    <source>
        <dbReference type="Proteomes" id="UP000625711"/>
    </source>
</evidence>
<accession>A0A834HN50</accession>
<sequence>EEVKLLAKKHRNREQFTRVKREAVTAVVGRGVSEREKLENLFKNRKDELSKQHESVREQFEEHRKKARTALNKEFETRLARVDVNSEEYTLSLEGVVQKAFIGHIEALIKSELAEMNDRSSDSYGYWMLNKKSS</sequence>
<name>A0A834HN50_RHYFE</name>
<protein>
    <submittedName>
        <fullName evidence="2">Uncharacterized protein</fullName>
    </submittedName>
</protein>
<dbReference type="InterPro" id="IPR042531">
    <property type="entry name" value="PLC-beta_C_sf"/>
</dbReference>
<dbReference type="OrthoDB" id="269822at2759"/>
<keyword evidence="3" id="KW-1185">Reference proteome</keyword>